<dbReference type="EC" id="2.5.1.54" evidence="8"/>
<dbReference type="PATRIC" id="fig|266128.3.peg.1031"/>
<organism evidence="10 11">
    <name type="scientific">Stenotrophomonas koreensis</name>
    <dbReference type="NCBI Taxonomy" id="266128"/>
    <lineage>
        <taxon>Bacteria</taxon>
        <taxon>Pseudomonadati</taxon>
        <taxon>Pseudomonadota</taxon>
        <taxon>Gammaproteobacteria</taxon>
        <taxon>Lysobacterales</taxon>
        <taxon>Lysobacteraceae</taxon>
        <taxon>Stenotrophomonas</taxon>
    </lineage>
</organism>
<dbReference type="GO" id="GO:0009423">
    <property type="term" value="P:chorismate biosynthetic process"/>
    <property type="evidence" value="ECO:0007669"/>
    <property type="project" value="UniProtKB-UniPathway"/>
</dbReference>
<comment type="caution">
    <text evidence="10">The sequence shown here is derived from an EMBL/GenBank/DDBJ whole genome shotgun (WGS) entry which is preliminary data.</text>
</comment>
<dbReference type="OrthoDB" id="9807331at2"/>
<dbReference type="SUPFAM" id="SSF51569">
    <property type="entry name" value="Aldolase"/>
    <property type="match status" value="1"/>
</dbReference>
<proteinExistence type="inferred from homology"/>
<dbReference type="EMBL" id="LDJH01000017">
    <property type="protein sequence ID" value="KRG57117.1"/>
    <property type="molecule type" value="Genomic_DNA"/>
</dbReference>
<dbReference type="GO" id="GO:0008652">
    <property type="term" value="P:amino acid biosynthetic process"/>
    <property type="evidence" value="ECO:0007669"/>
    <property type="project" value="UniProtKB-KW"/>
</dbReference>
<comment type="function">
    <text evidence="1 8">Stereospecific condensation of phosphoenolpyruvate (PEP) and D-erythrose-4-phosphate (E4P) giving rise to 3-deoxy-D-arabino-heptulosonate-7-phosphate (DAHP).</text>
</comment>
<evidence type="ECO:0000256" key="3">
    <source>
        <dbReference type="ARBA" id="ARBA00007985"/>
    </source>
</evidence>
<dbReference type="PANTHER" id="PTHR21225:SF12">
    <property type="entry name" value="PHOSPHO-2-DEHYDRO-3-DEOXYHEPTONATE ALDOLASE, TYROSINE-INHIBITED"/>
    <property type="match status" value="1"/>
</dbReference>
<dbReference type="FunFam" id="3.20.20.70:FF:000005">
    <property type="entry name" value="Phospho-2-dehydro-3-deoxyheptonate aldolase"/>
    <property type="match status" value="1"/>
</dbReference>
<dbReference type="RefSeq" id="WP_057666648.1">
    <property type="nucleotide sequence ID" value="NZ_LDJH01000017.1"/>
</dbReference>
<reference evidence="10 11" key="1">
    <citation type="submission" date="2015-05" db="EMBL/GenBank/DDBJ databases">
        <title>Genome sequencing and analysis of members of genus Stenotrophomonas.</title>
        <authorList>
            <person name="Patil P.P."/>
            <person name="Midha S."/>
            <person name="Patil P.B."/>
        </authorList>
    </citation>
    <scope>NUCLEOTIDE SEQUENCE [LARGE SCALE GENOMIC DNA]</scope>
    <source>
        <strain evidence="10 11">DSM 17805</strain>
    </source>
</reference>
<dbReference type="STRING" id="266128.ABB25_10780"/>
<dbReference type="PANTHER" id="PTHR21225">
    <property type="entry name" value="PHOSPHO-2-DEHYDRO-3-DEOXYHEPTONATE ALDOLASE DAHP SYNTHETASE"/>
    <property type="match status" value="1"/>
</dbReference>
<dbReference type="InterPro" id="IPR006219">
    <property type="entry name" value="DAHP_synth_1"/>
</dbReference>
<accession>A0A0R0BIH7</accession>
<comment type="similarity">
    <text evidence="3 8">Belongs to the class-I DAHP synthase family.</text>
</comment>
<dbReference type="GO" id="GO:0042802">
    <property type="term" value="F:identical protein binding"/>
    <property type="evidence" value="ECO:0007669"/>
    <property type="project" value="UniProtKB-ARBA"/>
</dbReference>
<dbReference type="GO" id="GO:0003849">
    <property type="term" value="F:3-deoxy-7-phosphoheptulonate synthase activity"/>
    <property type="evidence" value="ECO:0007669"/>
    <property type="project" value="UniProtKB-EC"/>
</dbReference>
<keyword evidence="5 8" id="KW-0808">Transferase</keyword>
<evidence type="ECO:0000256" key="5">
    <source>
        <dbReference type="ARBA" id="ARBA00022679"/>
    </source>
</evidence>
<evidence type="ECO:0000259" key="9">
    <source>
        <dbReference type="Pfam" id="PF00793"/>
    </source>
</evidence>
<evidence type="ECO:0000313" key="11">
    <source>
        <dbReference type="Proteomes" id="UP000051254"/>
    </source>
</evidence>
<dbReference type="Pfam" id="PF00793">
    <property type="entry name" value="DAHP_synth_1"/>
    <property type="match status" value="1"/>
</dbReference>
<evidence type="ECO:0000256" key="8">
    <source>
        <dbReference type="PIRNR" id="PIRNR001361"/>
    </source>
</evidence>
<dbReference type="InterPro" id="IPR006218">
    <property type="entry name" value="DAHP1/KDSA"/>
</dbReference>
<keyword evidence="4 8" id="KW-0028">Amino-acid biosynthesis</keyword>
<gene>
    <name evidence="10" type="ORF">ABB25_10780</name>
</gene>
<sequence length="355" mass="37395">MPPHTDDLRIQQLQPLTPPAHLMSLLPCDEAVSQTVADARNALHRILHGADDRLAVVIGPCSIHDPVAAMDYARRLQPLRAQLGDALEIVMRVYFEKPRTTVGWKGLINDPDLDGSFNINKGLRIARGLLRDINALGLPAGVEFLDVISPQYIADLVAWGAIGARTTESQVHRELASGLSCPVGFKNGTGGDIKIAADAVGAASHPHHFLSVTKEGGTAIVSTAGNPDCHVILRGGKTPNFDAASVQAASAVLATSGLPARLMIDASHANSSKKPENQPAVVADIAAQIAGGEQRIVGVMVESHLVAGRQDLVDGQPLAYGQSITDGCIGWEDSVAVLHTLAQAVRARRAKQEAA</sequence>
<evidence type="ECO:0000256" key="1">
    <source>
        <dbReference type="ARBA" id="ARBA00003726"/>
    </source>
</evidence>
<dbReference type="Gene3D" id="3.20.20.70">
    <property type="entry name" value="Aldolase class I"/>
    <property type="match status" value="1"/>
</dbReference>
<dbReference type="InterPro" id="IPR013785">
    <property type="entry name" value="Aldolase_TIM"/>
</dbReference>
<evidence type="ECO:0000256" key="7">
    <source>
        <dbReference type="ARBA" id="ARBA00047508"/>
    </source>
</evidence>
<dbReference type="GO" id="GO:0005737">
    <property type="term" value="C:cytoplasm"/>
    <property type="evidence" value="ECO:0007669"/>
    <property type="project" value="TreeGrafter"/>
</dbReference>
<dbReference type="NCBIfam" id="NF009396">
    <property type="entry name" value="PRK12756.1"/>
    <property type="match status" value="1"/>
</dbReference>
<dbReference type="GO" id="GO:0009073">
    <property type="term" value="P:aromatic amino acid family biosynthetic process"/>
    <property type="evidence" value="ECO:0007669"/>
    <property type="project" value="UniProtKB-KW"/>
</dbReference>
<evidence type="ECO:0000313" key="10">
    <source>
        <dbReference type="EMBL" id="KRG57117.1"/>
    </source>
</evidence>
<evidence type="ECO:0000256" key="2">
    <source>
        <dbReference type="ARBA" id="ARBA00004688"/>
    </source>
</evidence>
<dbReference type="NCBIfam" id="TIGR00034">
    <property type="entry name" value="aroFGH"/>
    <property type="match status" value="1"/>
</dbReference>
<protein>
    <recommendedName>
        <fullName evidence="8">Phospho-2-dehydro-3-deoxyheptonate aldolase</fullName>
        <ecNumber evidence="8">2.5.1.54</ecNumber>
    </recommendedName>
</protein>
<dbReference type="UniPathway" id="UPA00053">
    <property type="reaction ID" value="UER00084"/>
</dbReference>
<dbReference type="AlphaFoldDB" id="A0A0R0BIH7"/>
<dbReference type="Proteomes" id="UP000051254">
    <property type="component" value="Unassembled WGS sequence"/>
</dbReference>
<feature type="domain" description="DAHP synthetase I/KDSA" evidence="9">
    <location>
        <begin position="41"/>
        <end position="337"/>
    </location>
</feature>
<dbReference type="NCBIfam" id="NF009395">
    <property type="entry name" value="PRK12755.1"/>
    <property type="match status" value="1"/>
</dbReference>
<comment type="pathway">
    <text evidence="2 8">Metabolic intermediate biosynthesis; chorismate biosynthesis; chorismate from D-erythrose 4-phosphate and phosphoenolpyruvate: step 1/7.</text>
</comment>
<comment type="catalytic activity">
    <reaction evidence="7 8">
        <text>D-erythrose 4-phosphate + phosphoenolpyruvate + H2O = 7-phospho-2-dehydro-3-deoxy-D-arabino-heptonate + phosphate</text>
        <dbReference type="Rhea" id="RHEA:14717"/>
        <dbReference type="ChEBI" id="CHEBI:15377"/>
        <dbReference type="ChEBI" id="CHEBI:16897"/>
        <dbReference type="ChEBI" id="CHEBI:43474"/>
        <dbReference type="ChEBI" id="CHEBI:58394"/>
        <dbReference type="ChEBI" id="CHEBI:58702"/>
        <dbReference type="EC" id="2.5.1.54"/>
    </reaction>
</comment>
<evidence type="ECO:0000256" key="4">
    <source>
        <dbReference type="ARBA" id="ARBA00022605"/>
    </source>
</evidence>
<name>A0A0R0BIH7_9GAMM</name>
<dbReference type="PIRSF" id="PIRSF001361">
    <property type="entry name" value="DAHP_synthase"/>
    <property type="match status" value="1"/>
</dbReference>
<keyword evidence="6 8" id="KW-0057">Aromatic amino acid biosynthesis</keyword>
<evidence type="ECO:0000256" key="6">
    <source>
        <dbReference type="ARBA" id="ARBA00023141"/>
    </source>
</evidence>
<keyword evidence="11" id="KW-1185">Reference proteome</keyword>